<dbReference type="Gene3D" id="3.40.50.720">
    <property type="entry name" value="NAD(P)-binding Rossmann-like Domain"/>
    <property type="match status" value="1"/>
</dbReference>
<dbReference type="InterPro" id="IPR051317">
    <property type="entry name" value="Gfo/Idh/MocA_oxidoreduct"/>
</dbReference>
<dbReference type="InterPro" id="IPR036291">
    <property type="entry name" value="NAD(P)-bd_dom_sf"/>
</dbReference>
<dbReference type="EMBL" id="JAQQXR010000005">
    <property type="protein sequence ID" value="MDC8758877.1"/>
    <property type="molecule type" value="Genomic_DNA"/>
</dbReference>
<dbReference type="Gene3D" id="3.30.360.10">
    <property type="entry name" value="Dihydrodipicolinate Reductase, domain 2"/>
    <property type="match status" value="1"/>
</dbReference>
<dbReference type="Pfam" id="PF01408">
    <property type="entry name" value="GFO_IDH_MocA"/>
    <property type="match status" value="1"/>
</dbReference>
<accession>A0ABT5K542</accession>
<dbReference type="SUPFAM" id="SSF51735">
    <property type="entry name" value="NAD(P)-binding Rossmann-fold domains"/>
    <property type="match status" value="1"/>
</dbReference>
<comment type="caution">
    <text evidence="2">The sequence shown here is derived from an EMBL/GenBank/DDBJ whole genome shotgun (WGS) entry which is preliminary data.</text>
</comment>
<dbReference type="PANTHER" id="PTHR43708">
    <property type="entry name" value="CONSERVED EXPRESSED OXIDOREDUCTASE (EUROFUNG)"/>
    <property type="match status" value="1"/>
</dbReference>
<gene>
    <name evidence="2" type="ORF">OIK44_14945</name>
</gene>
<dbReference type="PANTHER" id="PTHR43708:SF4">
    <property type="entry name" value="OXIDOREDUCTASE YCEM-RELATED"/>
    <property type="match status" value="1"/>
</dbReference>
<dbReference type="InterPro" id="IPR000683">
    <property type="entry name" value="Gfo/Idh/MocA-like_OxRdtase_N"/>
</dbReference>
<name>A0ABT5K542_9BURK</name>
<proteinExistence type="predicted"/>
<reference evidence="2 3" key="1">
    <citation type="submission" date="2022-10" db="EMBL/GenBank/DDBJ databases">
        <title>Janthinobacterium sp. hw3 Genome sequencing.</title>
        <authorList>
            <person name="Park S."/>
        </authorList>
    </citation>
    <scope>NUCLEOTIDE SEQUENCE [LARGE SCALE GENOMIC DNA]</scope>
    <source>
        <strain evidence="3">hw3</strain>
    </source>
</reference>
<keyword evidence="3" id="KW-1185">Reference proteome</keyword>
<evidence type="ECO:0000259" key="1">
    <source>
        <dbReference type="Pfam" id="PF01408"/>
    </source>
</evidence>
<dbReference type="RefSeq" id="WP_273671715.1">
    <property type="nucleotide sequence ID" value="NZ_JAQQXR010000005.1"/>
</dbReference>
<sequence length="319" mass="34533">MKKWKIAIVGSGYMAQEHARAFASLAEVEIVGVCGRGRARAEALAATYAVPAFDSIDALYRATAADAVVVAVNELSMQEVSAACFAHPWLCLLEKPVGVDLPQALAIQDGARRAAARAYVALNRRSYASTRQALARLEGDDSARLISVLDQQDMVSAREGGQPEEVVRNYMYANSIHLIDYLNLFGRGAIVGVEPTLRWNPEQPGFVAATVHYASGDKGLYQAVWNGPGPWSVTVSNAQARLELRPLEKLAVQLRGERRLLDVAPEAIDSEFKPGLRHQAEQVVHLLAGRPSMLATLDEATRSMALCADIYGLRPALAA</sequence>
<dbReference type="Proteomes" id="UP001221208">
    <property type="component" value="Unassembled WGS sequence"/>
</dbReference>
<protein>
    <submittedName>
        <fullName evidence="2">Gfo/Idh/MocA family oxidoreductase</fullName>
    </submittedName>
</protein>
<feature type="domain" description="Gfo/Idh/MocA-like oxidoreductase N-terminal" evidence="1">
    <location>
        <begin position="5"/>
        <end position="120"/>
    </location>
</feature>
<evidence type="ECO:0000313" key="2">
    <source>
        <dbReference type="EMBL" id="MDC8758877.1"/>
    </source>
</evidence>
<evidence type="ECO:0000313" key="3">
    <source>
        <dbReference type="Proteomes" id="UP001221208"/>
    </source>
</evidence>
<organism evidence="2 3">
    <name type="scientific">Janthinobacterium fluminis</name>
    <dbReference type="NCBI Taxonomy" id="2987524"/>
    <lineage>
        <taxon>Bacteria</taxon>
        <taxon>Pseudomonadati</taxon>
        <taxon>Pseudomonadota</taxon>
        <taxon>Betaproteobacteria</taxon>
        <taxon>Burkholderiales</taxon>
        <taxon>Oxalobacteraceae</taxon>
        <taxon>Janthinobacterium</taxon>
    </lineage>
</organism>